<evidence type="ECO:0000313" key="2">
    <source>
        <dbReference type="Proteomes" id="UP001152795"/>
    </source>
</evidence>
<gene>
    <name evidence="1" type="ORF">PACLA_8A072699</name>
</gene>
<dbReference type="Proteomes" id="UP001152795">
    <property type="component" value="Unassembled WGS sequence"/>
</dbReference>
<keyword evidence="1" id="KW-0808">Transferase</keyword>
<keyword evidence="1" id="KW-0548">Nucleotidyltransferase</keyword>
<name>A0A7D9HDD8_PARCT</name>
<sequence length="334" mass="38428">MASGNEVRSFIRGNIVRNKAVLSSLQSYKLKENLSVLEDKKVSSGSQLREHLRGLRAILDCLLANVACSDGSTRVASYIEFEEAYQLFLGYCTFGSTNIKDTDKKKHFKEMLLHPNYGLCVYLVDTLKGNLFVILRSDDVDLEDFYLHLYERGIGIPASRFVLDKETVQALYQALDTEWDKKILRVILGATRTRAEVDALGIDSDSLFQDKQCVFGYLDHLEEIEKEAASAVAQEIDKRIEKKENLLYSKKKLLNSKEGLWSRTQIEEESENIEDLKNVVDSLKKLKEEEESVPKKRMLNRCKMNIIRDRRLKLRKLGSGRKRSMDEIDEQFLV</sequence>
<keyword evidence="2" id="KW-1185">Reference proteome</keyword>
<dbReference type="AlphaFoldDB" id="A0A7D9HDD8"/>
<reference evidence="1" key="1">
    <citation type="submission" date="2020-04" db="EMBL/GenBank/DDBJ databases">
        <authorList>
            <person name="Alioto T."/>
            <person name="Alioto T."/>
            <person name="Gomez Garrido J."/>
        </authorList>
    </citation>
    <scope>NUCLEOTIDE SEQUENCE</scope>
    <source>
        <strain evidence="1">A484AB</strain>
    </source>
</reference>
<dbReference type="OrthoDB" id="6006301at2759"/>
<dbReference type="GO" id="GO:0003964">
    <property type="term" value="F:RNA-directed DNA polymerase activity"/>
    <property type="evidence" value="ECO:0007669"/>
    <property type="project" value="UniProtKB-KW"/>
</dbReference>
<dbReference type="EMBL" id="CACRXK020000248">
    <property type="protein sequence ID" value="CAB3979991.1"/>
    <property type="molecule type" value="Genomic_DNA"/>
</dbReference>
<proteinExistence type="predicted"/>
<evidence type="ECO:0000313" key="1">
    <source>
        <dbReference type="EMBL" id="CAB3979991.1"/>
    </source>
</evidence>
<keyword evidence="1" id="KW-0695">RNA-directed DNA polymerase</keyword>
<comment type="caution">
    <text evidence="1">The sequence shown here is derived from an EMBL/GenBank/DDBJ whole genome shotgun (WGS) entry which is preliminary data.</text>
</comment>
<protein>
    <submittedName>
        <fullName evidence="1">RNA-directed DNA polymerase from transposon X-element</fullName>
    </submittedName>
</protein>
<accession>A0A7D9HDD8</accession>
<organism evidence="1 2">
    <name type="scientific">Paramuricea clavata</name>
    <name type="common">Red gorgonian</name>
    <name type="synonym">Violescent sea-whip</name>
    <dbReference type="NCBI Taxonomy" id="317549"/>
    <lineage>
        <taxon>Eukaryota</taxon>
        <taxon>Metazoa</taxon>
        <taxon>Cnidaria</taxon>
        <taxon>Anthozoa</taxon>
        <taxon>Octocorallia</taxon>
        <taxon>Malacalcyonacea</taxon>
        <taxon>Plexauridae</taxon>
        <taxon>Paramuricea</taxon>
    </lineage>
</organism>